<comment type="caution">
    <text evidence="2">The sequence shown here is derived from an EMBL/GenBank/DDBJ whole genome shotgun (WGS) entry which is preliminary data.</text>
</comment>
<proteinExistence type="predicted"/>
<organism evidence="2 3">
    <name type="scientific">Senna tora</name>
    <dbReference type="NCBI Taxonomy" id="362788"/>
    <lineage>
        <taxon>Eukaryota</taxon>
        <taxon>Viridiplantae</taxon>
        <taxon>Streptophyta</taxon>
        <taxon>Embryophyta</taxon>
        <taxon>Tracheophyta</taxon>
        <taxon>Spermatophyta</taxon>
        <taxon>Magnoliopsida</taxon>
        <taxon>eudicotyledons</taxon>
        <taxon>Gunneridae</taxon>
        <taxon>Pentapetalae</taxon>
        <taxon>rosids</taxon>
        <taxon>fabids</taxon>
        <taxon>Fabales</taxon>
        <taxon>Fabaceae</taxon>
        <taxon>Caesalpinioideae</taxon>
        <taxon>Cassia clade</taxon>
        <taxon>Senna</taxon>
    </lineage>
</organism>
<dbReference type="AlphaFoldDB" id="A0A834WM55"/>
<dbReference type="EMBL" id="JAAIUW010000008">
    <property type="protein sequence ID" value="KAF7821884.1"/>
    <property type="molecule type" value="Genomic_DNA"/>
</dbReference>
<feature type="region of interest" description="Disordered" evidence="1">
    <location>
        <begin position="31"/>
        <end position="57"/>
    </location>
</feature>
<name>A0A834WM55_9FABA</name>
<feature type="compositionally biased region" description="Basic and acidic residues" evidence="1">
    <location>
        <begin position="31"/>
        <end position="45"/>
    </location>
</feature>
<gene>
    <name evidence="2" type="ORF">G2W53_027339</name>
</gene>
<evidence type="ECO:0000256" key="1">
    <source>
        <dbReference type="SAM" id="MobiDB-lite"/>
    </source>
</evidence>
<dbReference type="Proteomes" id="UP000634136">
    <property type="component" value="Unassembled WGS sequence"/>
</dbReference>
<evidence type="ECO:0000313" key="3">
    <source>
        <dbReference type="Proteomes" id="UP000634136"/>
    </source>
</evidence>
<protein>
    <submittedName>
        <fullName evidence="2">Uncharacterized protein</fullName>
    </submittedName>
</protein>
<accession>A0A834WM55</accession>
<evidence type="ECO:0000313" key="2">
    <source>
        <dbReference type="EMBL" id="KAF7821884.1"/>
    </source>
</evidence>
<reference evidence="2" key="1">
    <citation type="submission" date="2020-09" db="EMBL/GenBank/DDBJ databases">
        <title>Genome-Enabled Discovery of Anthraquinone Biosynthesis in Senna tora.</title>
        <authorList>
            <person name="Kang S.-H."/>
            <person name="Pandey R.P."/>
            <person name="Lee C.-M."/>
            <person name="Sim J.-S."/>
            <person name="Jeong J.-T."/>
            <person name="Choi B.-S."/>
            <person name="Jung M."/>
            <person name="Ginzburg D."/>
            <person name="Zhao K."/>
            <person name="Won S.Y."/>
            <person name="Oh T.-J."/>
            <person name="Yu Y."/>
            <person name="Kim N.-H."/>
            <person name="Lee O.R."/>
            <person name="Lee T.-H."/>
            <person name="Bashyal P."/>
            <person name="Kim T.-S."/>
            <person name="Lee W.-H."/>
            <person name="Kawkins C."/>
            <person name="Kim C.-K."/>
            <person name="Kim J.S."/>
            <person name="Ahn B.O."/>
            <person name="Rhee S.Y."/>
            <person name="Sohng J.K."/>
        </authorList>
    </citation>
    <scope>NUCLEOTIDE SEQUENCE</scope>
    <source>
        <tissue evidence="2">Leaf</tissue>
    </source>
</reference>
<keyword evidence="3" id="KW-1185">Reference proteome</keyword>
<sequence length="192" mass="22187">MQTDADASIIQIYSMVKDGAERNNTWLKMEQRERENTRQQNDKRTAPTPLKSSSRARTTYRGGCQANFKPSIMSTAIKLFPSPMNLVKPCTQLSLESRMIPPPAINLGSRWHDSSVLSFHRPSGGGFPPNQNRRIIVRWQVIQIQVRHMWVNFHKQFKNKDLNDLVWIIAKSSTMAEFNANMERMKRKNETA</sequence>